<dbReference type="Gene3D" id="3.40.228.10">
    <property type="entry name" value="Dimethylsulfoxide Reductase, domain 2"/>
    <property type="match status" value="1"/>
</dbReference>
<dbReference type="Gene3D" id="2.40.40.20">
    <property type="match status" value="1"/>
</dbReference>
<evidence type="ECO:0000313" key="7">
    <source>
        <dbReference type="Proteomes" id="UP000240739"/>
    </source>
</evidence>
<evidence type="ECO:0000256" key="2">
    <source>
        <dbReference type="ARBA" id="ARBA00022723"/>
    </source>
</evidence>
<gene>
    <name evidence="6" type="ORF">C7Y72_18020</name>
</gene>
<organism evidence="6 7">
    <name type="scientific">Paraconexibacter algicola</name>
    <dbReference type="NCBI Taxonomy" id="2133960"/>
    <lineage>
        <taxon>Bacteria</taxon>
        <taxon>Bacillati</taxon>
        <taxon>Actinomycetota</taxon>
        <taxon>Thermoleophilia</taxon>
        <taxon>Solirubrobacterales</taxon>
        <taxon>Paraconexibacteraceae</taxon>
        <taxon>Paraconexibacter</taxon>
    </lineage>
</organism>
<keyword evidence="3" id="KW-0408">Iron</keyword>
<dbReference type="InterPro" id="IPR006963">
    <property type="entry name" value="Mopterin_OxRdtase_4Fe-4S_dom"/>
</dbReference>
<dbReference type="SMART" id="SM00926">
    <property type="entry name" value="Molybdop_Fe4S4"/>
    <property type="match status" value="1"/>
</dbReference>
<keyword evidence="2" id="KW-0479">Metal-binding</keyword>
<reference evidence="6 7" key="1">
    <citation type="submission" date="2018-03" db="EMBL/GenBank/DDBJ databases">
        <title>Aquarubrobacter algicola gen. nov., sp. nov., a novel actinobacterium isolated from shallow eutrophic lake during the end of cyanobacterial harmful algal blooms.</title>
        <authorList>
            <person name="Chun S.J."/>
        </authorList>
    </citation>
    <scope>NUCLEOTIDE SEQUENCE [LARGE SCALE GENOMIC DNA]</scope>
    <source>
        <strain evidence="6 7">Seoho-28</strain>
    </source>
</reference>
<dbReference type="AlphaFoldDB" id="A0A2T4UDG2"/>
<dbReference type="InterPro" id="IPR050612">
    <property type="entry name" value="Prok_Mopterin_Oxidored"/>
</dbReference>
<dbReference type="Proteomes" id="UP000240739">
    <property type="component" value="Unassembled WGS sequence"/>
</dbReference>
<evidence type="ECO:0000313" key="6">
    <source>
        <dbReference type="EMBL" id="PTL55543.1"/>
    </source>
</evidence>
<evidence type="ECO:0000256" key="1">
    <source>
        <dbReference type="ARBA" id="ARBA00010312"/>
    </source>
</evidence>
<comment type="caution">
    <text evidence="6">The sequence shown here is derived from an EMBL/GenBank/DDBJ whole genome shotgun (WGS) entry which is preliminary data.</text>
</comment>
<dbReference type="SUPFAM" id="SSF53706">
    <property type="entry name" value="Formate dehydrogenase/DMSO reductase, domains 1-3"/>
    <property type="match status" value="1"/>
</dbReference>
<comment type="similarity">
    <text evidence="1">Belongs to the prokaryotic molybdopterin-containing oxidoreductase family.</text>
</comment>
<dbReference type="EMBL" id="PYYB01000003">
    <property type="protein sequence ID" value="PTL55543.1"/>
    <property type="molecule type" value="Genomic_DNA"/>
</dbReference>
<dbReference type="RefSeq" id="WP_107570586.1">
    <property type="nucleotide sequence ID" value="NZ_PYYB01000003.1"/>
</dbReference>
<accession>A0A2T4UDG2</accession>
<dbReference type="Pfam" id="PF01568">
    <property type="entry name" value="Molydop_binding"/>
    <property type="match status" value="1"/>
</dbReference>
<feature type="domain" description="4Fe-4S Mo/W bis-MGD-type" evidence="5">
    <location>
        <begin position="2"/>
        <end position="58"/>
    </location>
</feature>
<dbReference type="Gene3D" id="3.40.50.740">
    <property type="match status" value="1"/>
</dbReference>
<dbReference type="Gene3D" id="2.20.25.90">
    <property type="entry name" value="ADC-like domains"/>
    <property type="match status" value="1"/>
</dbReference>
<dbReference type="PANTHER" id="PTHR43742">
    <property type="entry name" value="TRIMETHYLAMINE-N-OXIDE REDUCTASE"/>
    <property type="match status" value="1"/>
</dbReference>
<name>A0A2T4UDG2_9ACTN</name>
<dbReference type="Pfam" id="PF00384">
    <property type="entry name" value="Molybdopterin"/>
    <property type="match status" value="1"/>
</dbReference>
<keyword evidence="4" id="KW-0411">Iron-sulfur</keyword>
<dbReference type="GO" id="GO:0043546">
    <property type="term" value="F:molybdopterin cofactor binding"/>
    <property type="evidence" value="ECO:0007669"/>
    <property type="project" value="InterPro"/>
</dbReference>
<evidence type="ECO:0000256" key="3">
    <source>
        <dbReference type="ARBA" id="ARBA00023004"/>
    </source>
</evidence>
<dbReference type="PROSITE" id="PS51669">
    <property type="entry name" value="4FE4S_MOW_BIS_MGD"/>
    <property type="match status" value="1"/>
</dbReference>
<evidence type="ECO:0000259" key="5">
    <source>
        <dbReference type="PROSITE" id="PS51669"/>
    </source>
</evidence>
<evidence type="ECO:0000256" key="4">
    <source>
        <dbReference type="ARBA" id="ARBA00023014"/>
    </source>
</evidence>
<sequence length="741" mass="78517">MPTTVHRQCNLCEAHCGIAVEVQGTKVLRITGDPEDHFSRGYICPKAAALTDLYEDPDRVTTPLRKTADGGWEPLGWDEALDAAAAGLRRVREQHGADAIANYLGNPGAHSWSVLAFLTLRLVLGTRNNYSATSTDQLPQHLTSAEMLGTPLVFPIPDLERTDHLLVLGANPAVSNGSVMSAPGVRDRLRAVKARGGTVIVVDPRRTETARLADEHVAVRPGGDPYLLLGVIGVLFAEGLVAVGRLAEHVDGVEELRALTAAWTPQRAAEHSGVDADTIVRLARGFAAAPSAVAYGRVGVCQTQTGTVTHWLITALNTLTGNLDRPGGAMFTTPPVDPTPLLQLVGKTGFRLHRTRTARVSGLPNMNGEFPIAGLADEITTPGDGQVRGLVVYAGNPVLSAPGGAALDAALPQLDFMVAIDQYVTETTRHADIILPPVSALERDDLDFVMPAVSVRNHVRFSPAAVPKRPGGREDWQIINGLSRRLGTGLRRRGVAGAVHAATLLKLDSPARILDLALAMGPYGVLRRGPLKGLTVARVRAAEHGIDLGPLEPRLPGMLTTPGRRVQLAPELFVEEARRLDAQAREQGEATADGFDLTLIGRRSLRSNNSWLHNSRRLMKGADRCVALLHPDDAQARGLSDGALVRVSSRVGAIDLPVQVSDELRPGVVSIPHGFGHGREGVGWTHAAAKPGVSVNDITDPTVLDRLTGNAAYNSVAVRVEAVPVDAAAAADDAALAAGGR</sequence>
<dbReference type="SUPFAM" id="SSF50692">
    <property type="entry name" value="ADC-like"/>
    <property type="match status" value="1"/>
</dbReference>
<dbReference type="InterPro" id="IPR009010">
    <property type="entry name" value="Asp_de-COase-like_dom_sf"/>
</dbReference>
<dbReference type="GO" id="GO:0051536">
    <property type="term" value="F:iron-sulfur cluster binding"/>
    <property type="evidence" value="ECO:0007669"/>
    <property type="project" value="UniProtKB-KW"/>
</dbReference>
<proteinExistence type="inferred from homology"/>
<dbReference type="InterPro" id="IPR006656">
    <property type="entry name" value="Mopterin_OxRdtase"/>
</dbReference>
<keyword evidence="7" id="KW-1185">Reference proteome</keyword>
<dbReference type="GO" id="GO:0046872">
    <property type="term" value="F:metal ion binding"/>
    <property type="evidence" value="ECO:0007669"/>
    <property type="project" value="UniProtKB-KW"/>
</dbReference>
<dbReference type="PANTHER" id="PTHR43742:SF2">
    <property type="entry name" value="ASSIMILATORY NITRATE REDUCTASE CATALYTIC SUBUNIT"/>
    <property type="match status" value="1"/>
</dbReference>
<dbReference type="InterPro" id="IPR006657">
    <property type="entry name" value="MoPterin_dinucl-bd_dom"/>
</dbReference>
<protein>
    <submittedName>
        <fullName evidence="6">Oxidoreductase</fullName>
    </submittedName>
</protein>
<dbReference type="GO" id="GO:0016491">
    <property type="term" value="F:oxidoreductase activity"/>
    <property type="evidence" value="ECO:0007669"/>
    <property type="project" value="InterPro"/>
</dbReference>
<dbReference type="Pfam" id="PF04879">
    <property type="entry name" value="Molybdop_Fe4S4"/>
    <property type="match status" value="1"/>
</dbReference>
<dbReference type="OrthoDB" id="7376058at2"/>